<evidence type="ECO:0000313" key="5">
    <source>
        <dbReference type="EMBL" id="KAK8844761.1"/>
    </source>
</evidence>
<keyword evidence="2" id="KW-0677">Repeat</keyword>
<dbReference type="Proteomes" id="UP001388673">
    <property type="component" value="Unassembled WGS sequence"/>
</dbReference>
<dbReference type="Gene3D" id="2.130.10.10">
    <property type="entry name" value="YVTN repeat-like/Quinoprotein amine dehydrogenase"/>
    <property type="match status" value="1"/>
</dbReference>
<dbReference type="RefSeq" id="XP_066799985.1">
    <property type="nucleotide sequence ID" value="XM_066949691.1"/>
</dbReference>
<dbReference type="Pfam" id="PF00400">
    <property type="entry name" value="WD40"/>
    <property type="match status" value="1"/>
</dbReference>
<dbReference type="PANTHER" id="PTHR44472">
    <property type="entry name" value="DDB1- AND CUL4-ASSOCIATED FACTOR 4-RELATED"/>
    <property type="match status" value="1"/>
</dbReference>
<evidence type="ECO:0000256" key="1">
    <source>
        <dbReference type="ARBA" id="ARBA00022574"/>
    </source>
</evidence>
<evidence type="ECO:0000256" key="4">
    <source>
        <dbReference type="SAM" id="MobiDB-lite"/>
    </source>
</evidence>
<dbReference type="InterPro" id="IPR015943">
    <property type="entry name" value="WD40/YVTN_repeat-like_dom_sf"/>
</dbReference>
<dbReference type="GeneID" id="92183869"/>
<dbReference type="InterPro" id="IPR052254">
    <property type="entry name" value="CUL4-DDB1_E3_ligase_receptor"/>
</dbReference>
<comment type="caution">
    <text evidence="5">The sequence shown here is derived from an EMBL/GenBank/DDBJ whole genome shotgun (WGS) entry which is preliminary data.</text>
</comment>
<sequence>MSGPLGSLPGMTYDPTKNRYFPTPKGPPPPLPPPPIARDDSRPGPSSASSSVRWMSPQPGCFEVRLKRARMDDVGEGGEGSGHGNGRGRGRRGVVGNLRGKSAGRRKYAMIGEEERILSTLELEAEHHSCGCHGEIITSHRSFGEEGYFATTDHGKLVVHNSEGSTSVFSVCAQNLVGIHIDIPRMIMMAIAGGPDPHLHLFKRDPEMLNHVFMTHSELGLKTGDIYGMSSFDDICTLGSAKSLTTINYTSRLTSTHRRLFSDALAVHQTSRDLVFVGQRSGNVALEDLRISSRIQNVVASTQKGKAVVGVKRLNDGAVPWGLAVSGMGDEMLLFDVRFGDRPLRGLKGHVNTFHTVVSMASSPDDRFLFASGSDRRIRCWSTITGEPVRPPPSGDEGNDVENPLVRTFNQKVSAISVREDLGLDVVVRGELMRFGRREQAYA</sequence>
<evidence type="ECO:0000313" key="6">
    <source>
        <dbReference type="Proteomes" id="UP001388673"/>
    </source>
</evidence>
<organism evidence="5 6">
    <name type="scientific">Kwoniella newhampshirensis</name>
    <dbReference type="NCBI Taxonomy" id="1651941"/>
    <lineage>
        <taxon>Eukaryota</taxon>
        <taxon>Fungi</taxon>
        <taxon>Dikarya</taxon>
        <taxon>Basidiomycota</taxon>
        <taxon>Agaricomycotina</taxon>
        <taxon>Tremellomycetes</taxon>
        <taxon>Tremellales</taxon>
        <taxon>Cryptococcaceae</taxon>
        <taxon>Kwoniella</taxon>
    </lineage>
</organism>
<feature type="compositionally biased region" description="Pro residues" evidence="4">
    <location>
        <begin position="24"/>
        <end position="36"/>
    </location>
</feature>
<evidence type="ECO:0000256" key="2">
    <source>
        <dbReference type="ARBA" id="ARBA00022737"/>
    </source>
</evidence>
<dbReference type="InterPro" id="IPR001680">
    <property type="entry name" value="WD40_rpt"/>
</dbReference>
<reference evidence="5 6" key="1">
    <citation type="journal article" date="2024" name="bioRxiv">
        <title>Comparative genomics of Cryptococcus and Kwoniella reveals pathogenesis evolution and contrasting karyotype dynamics via intercentromeric recombination or chromosome fusion.</title>
        <authorList>
            <person name="Coelho M.A."/>
            <person name="David-Palma M."/>
            <person name="Shea T."/>
            <person name="Bowers K."/>
            <person name="McGinley-Smith S."/>
            <person name="Mohammad A.W."/>
            <person name="Gnirke A."/>
            <person name="Yurkov A.M."/>
            <person name="Nowrousian M."/>
            <person name="Sun S."/>
            <person name="Cuomo C.A."/>
            <person name="Heitman J."/>
        </authorList>
    </citation>
    <scope>NUCLEOTIDE SEQUENCE [LARGE SCALE GENOMIC DNA]</scope>
    <source>
        <strain evidence="5 6">CBS 13917</strain>
    </source>
</reference>
<feature type="region of interest" description="Disordered" evidence="4">
    <location>
        <begin position="73"/>
        <end position="103"/>
    </location>
</feature>
<feature type="repeat" description="WD" evidence="3">
    <location>
        <begin position="357"/>
        <end position="391"/>
    </location>
</feature>
<proteinExistence type="predicted"/>
<evidence type="ECO:0008006" key="7">
    <source>
        <dbReference type="Google" id="ProtNLM"/>
    </source>
</evidence>
<dbReference type="AlphaFoldDB" id="A0AAW0YEH1"/>
<keyword evidence="6" id="KW-1185">Reference proteome</keyword>
<dbReference type="EMBL" id="JBCAWK010000013">
    <property type="protein sequence ID" value="KAK8844761.1"/>
    <property type="molecule type" value="Genomic_DNA"/>
</dbReference>
<dbReference type="PROSITE" id="PS50082">
    <property type="entry name" value="WD_REPEATS_2"/>
    <property type="match status" value="1"/>
</dbReference>
<accession>A0AAW0YEH1</accession>
<dbReference type="InterPro" id="IPR036322">
    <property type="entry name" value="WD40_repeat_dom_sf"/>
</dbReference>
<keyword evidence="1 3" id="KW-0853">WD repeat</keyword>
<dbReference type="KEGG" id="kne:92183869"/>
<name>A0AAW0YEH1_9TREE</name>
<evidence type="ECO:0000256" key="3">
    <source>
        <dbReference type="PROSITE-ProRule" id="PRU00221"/>
    </source>
</evidence>
<dbReference type="PANTHER" id="PTHR44472:SF1">
    <property type="entry name" value="DDB1 AND CUL4 ASSOCIATED FACTOR 4"/>
    <property type="match status" value="1"/>
</dbReference>
<feature type="region of interest" description="Disordered" evidence="4">
    <location>
        <begin position="1"/>
        <end position="59"/>
    </location>
</feature>
<dbReference type="GO" id="GO:0080008">
    <property type="term" value="C:Cul4-RING E3 ubiquitin ligase complex"/>
    <property type="evidence" value="ECO:0007669"/>
    <property type="project" value="TreeGrafter"/>
</dbReference>
<dbReference type="SUPFAM" id="SSF50978">
    <property type="entry name" value="WD40 repeat-like"/>
    <property type="match status" value="1"/>
</dbReference>
<protein>
    <recommendedName>
        <fullName evidence="7">WD-repeat protein</fullName>
    </recommendedName>
</protein>
<dbReference type="SMART" id="SM00320">
    <property type="entry name" value="WD40"/>
    <property type="match status" value="1"/>
</dbReference>
<gene>
    <name evidence="5" type="ORF">IAR55_006611</name>
</gene>